<accession>A0A941HUJ0</accession>
<evidence type="ECO:0000256" key="1">
    <source>
        <dbReference type="SAM" id="Phobius"/>
    </source>
</evidence>
<protein>
    <submittedName>
        <fullName evidence="2">Uncharacterized protein</fullName>
    </submittedName>
</protein>
<reference evidence="2 3" key="1">
    <citation type="submission" date="2021-04" db="EMBL/GenBank/DDBJ databases">
        <title>Allobacillus sp. nov. SKP8-2 isolated from shrimp paste.</title>
        <authorList>
            <person name="Tanasupawat S."/>
            <person name="Yiamsombat S."/>
            <person name="Kanchanasin P."/>
            <person name="Kuncharoen N."/>
        </authorList>
    </citation>
    <scope>NUCLEOTIDE SEQUENCE [LARGE SCALE GENOMIC DNA]</scope>
    <source>
        <strain evidence="2 3">SKP8-2</strain>
    </source>
</reference>
<proteinExistence type="predicted"/>
<evidence type="ECO:0000313" key="3">
    <source>
        <dbReference type="Proteomes" id="UP000675431"/>
    </source>
</evidence>
<feature type="transmembrane region" description="Helical" evidence="1">
    <location>
        <begin position="26"/>
        <end position="42"/>
    </location>
</feature>
<sequence>MVVLFLSLWMSGPGIGEANTQTYRLYFLILFILWVIGFLLQFKKRYRVIGIVITILLVMYYLVIFL</sequence>
<evidence type="ECO:0000313" key="2">
    <source>
        <dbReference type="EMBL" id="MBR7554962.1"/>
    </source>
</evidence>
<dbReference type="EMBL" id="JAGSIE010000048">
    <property type="protein sequence ID" value="MBR7554962.1"/>
    <property type="molecule type" value="Genomic_DNA"/>
</dbReference>
<keyword evidence="1" id="KW-0812">Transmembrane</keyword>
<keyword evidence="1" id="KW-1133">Transmembrane helix</keyword>
<name>A0A941HUJ0_9BACI</name>
<feature type="transmembrane region" description="Helical" evidence="1">
    <location>
        <begin position="49"/>
        <end position="65"/>
    </location>
</feature>
<dbReference type="Proteomes" id="UP000675431">
    <property type="component" value="Unassembled WGS sequence"/>
</dbReference>
<dbReference type="AlphaFoldDB" id="A0A941HUJ0"/>
<comment type="caution">
    <text evidence="2">The sequence shown here is derived from an EMBL/GenBank/DDBJ whole genome shotgun (WGS) entry which is preliminary data.</text>
</comment>
<keyword evidence="3" id="KW-1185">Reference proteome</keyword>
<keyword evidence="1" id="KW-0472">Membrane</keyword>
<organism evidence="2 3">
    <name type="scientific">Allobacillus saliphilus</name>
    <dbReference type="NCBI Taxonomy" id="2912308"/>
    <lineage>
        <taxon>Bacteria</taxon>
        <taxon>Bacillati</taxon>
        <taxon>Bacillota</taxon>
        <taxon>Bacilli</taxon>
        <taxon>Bacillales</taxon>
        <taxon>Bacillaceae</taxon>
        <taxon>Allobacillus</taxon>
    </lineage>
</organism>
<gene>
    <name evidence="2" type="ORF">KC820_12575</name>
</gene>